<feature type="transmembrane region" description="Helical" evidence="1">
    <location>
        <begin position="141"/>
        <end position="166"/>
    </location>
</feature>
<feature type="transmembrane region" description="Helical" evidence="1">
    <location>
        <begin position="202"/>
        <end position="218"/>
    </location>
</feature>
<evidence type="ECO:0000313" key="4">
    <source>
        <dbReference type="Proteomes" id="UP000260025"/>
    </source>
</evidence>
<accession>A0A3E2VV87</accession>
<feature type="transmembrane region" description="Helical" evidence="1">
    <location>
        <begin position="178"/>
        <end position="196"/>
    </location>
</feature>
<gene>
    <name evidence="3" type="ORF">DXA38_12005</name>
</gene>
<dbReference type="Proteomes" id="UP000260025">
    <property type="component" value="Unassembled WGS sequence"/>
</dbReference>
<sequence>MFNRKKHTLHLSMFAFFLCSYSIISAQTIGMLAWLVPISVISIIQLIKDYHDIQRKDLLTACFLSLIVLANNTILSIAVFPAYLSATTMLHSSYDIPFLFTDKTIAKAQLRKTLLCLMAGILLAVLNLLLSNSYLHPHWKLSYLFAALQAGIFEEVYFRLFLFAWAIRLYGKASLTSFARVLIFIILIFPHVFLHFPQTLDIISILMLSLLFALPFSIMMQKINLFSAIGAHTLVDLLRFIMLGM</sequence>
<evidence type="ECO:0000313" key="3">
    <source>
        <dbReference type="EMBL" id="RGC15011.1"/>
    </source>
</evidence>
<dbReference type="RefSeq" id="WP_117443371.1">
    <property type="nucleotide sequence ID" value="NZ_JAJFEN010000005.1"/>
</dbReference>
<dbReference type="InterPro" id="IPR003675">
    <property type="entry name" value="Rce1/LyrA-like_dom"/>
</dbReference>
<organism evidence="3 4">
    <name type="scientific">Clostridium innocuum</name>
    <dbReference type="NCBI Taxonomy" id="1522"/>
    <lineage>
        <taxon>Bacteria</taxon>
        <taxon>Bacillati</taxon>
        <taxon>Bacillota</taxon>
        <taxon>Clostridia</taxon>
        <taxon>Eubacteriales</taxon>
        <taxon>Clostridiaceae</taxon>
        <taxon>Clostridium</taxon>
    </lineage>
</organism>
<dbReference type="Pfam" id="PF02517">
    <property type="entry name" value="Rce1-like"/>
    <property type="match status" value="1"/>
</dbReference>
<protein>
    <recommendedName>
        <fullName evidence="2">CAAX prenyl protease 2/Lysostaphin resistance protein A-like domain-containing protein</fullName>
    </recommendedName>
</protein>
<feature type="transmembrane region" description="Helical" evidence="1">
    <location>
        <begin position="58"/>
        <end position="84"/>
    </location>
</feature>
<reference evidence="3 4" key="1">
    <citation type="submission" date="2018-08" db="EMBL/GenBank/DDBJ databases">
        <title>A genome reference for cultivated species of the human gut microbiota.</title>
        <authorList>
            <person name="Zou Y."/>
            <person name="Xue W."/>
            <person name="Luo G."/>
        </authorList>
    </citation>
    <scope>NUCLEOTIDE SEQUENCE [LARGE SCALE GENOMIC DNA]</scope>
    <source>
        <strain evidence="3 4">OF01-2LB</strain>
    </source>
</reference>
<dbReference type="AlphaFoldDB" id="A0A3E2VV87"/>
<comment type="caution">
    <text evidence="3">The sequence shown here is derived from an EMBL/GenBank/DDBJ whole genome shotgun (WGS) entry which is preliminary data.</text>
</comment>
<dbReference type="GO" id="GO:0004175">
    <property type="term" value="F:endopeptidase activity"/>
    <property type="evidence" value="ECO:0007669"/>
    <property type="project" value="UniProtKB-ARBA"/>
</dbReference>
<dbReference type="OrthoDB" id="1902508at2"/>
<feature type="domain" description="CAAX prenyl protease 2/Lysostaphin resistance protein A-like" evidence="2">
    <location>
        <begin position="141"/>
        <end position="237"/>
    </location>
</feature>
<feature type="transmembrane region" description="Helical" evidence="1">
    <location>
        <begin position="12"/>
        <end position="38"/>
    </location>
</feature>
<evidence type="ECO:0000256" key="1">
    <source>
        <dbReference type="SAM" id="Phobius"/>
    </source>
</evidence>
<proteinExistence type="predicted"/>
<name>A0A3E2VV87_CLOIN</name>
<keyword evidence="1" id="KW-0812">Transmembrane</keyword>
<keyword evidence="1" id="KW-0472">Membrane</keyword>
<feature type="transmembrane region" description="Helical" evidence="1">
    <location>
        <begin position="113"/>
        <end position="135"/>
    </location>
</feature>
<evidence type="ECO:0000259" key="2">
    <source>
        <dbReference type="Pfam" id="PF02517"/>
    </source>
</evidence>
<dbReference type="EMBL" id="QVEV01000016">
    <property type="protein sequence ID" value="RGC15011.1"/>
    <property type="molecule type" value="Genomic_DNA"/>
</dbReference>
<keyword evidence="1" id="KW-1133">Transmembrane helix</keyword>
<dbReference type="GO" id="GO:0080120">
    <property type="term" value="P:CAAX-box protein maturation"/>
    <property type="evidence" value="ECO:0007669"/>
    <property type="project" value="UniProtKB-ARBA"/>
</dbReference>